<dbReference type="AlphaFoldDB" id="A0A848MUK4"/>
<organism evidence="2 3">
    <name type="scientific">Enterococcus mundtii</name>
    <dbReference type="NCBI Taxonomy" id="53346"/>
    <lineage>
        <taxon>Bacteria</taxon>
        <taxon>Bacillati</taxon>
        <taxon>Bacillota</taxon>
        <taxon>Bacilli</taxon>
        <taxon>Lactobacillales</taxon>
        <taxon>Enterococcaceae</taxon>
        <taxon>Enterococcus</taxon>
    </lineage>
</organism>
<evidence type="ECO:0000313" key="3">
    <source>
        <dbReference type="Proteomes" id="UP000557857"/>
    </source>
</evidence>
<dbReference type="Gene3D" id="1.10.10.2910">
    <property type="match status" value="1"/>
</dbReference>
<gene>
    <name evidence="2" type="ORF">HI921_08875</name>
</gene>
<evidence type="ECO:0000259" key="1">
    <source>
        <dbReference type="Pfam" id="PF06114"/>
    </source>
</evidence>
<dbReference type="Pfam" id="PF06114">
    <property type="entry name" value="Peptidase_M78"/>
    <property type="match status" value="1"/>
</dbReference>
<reference evidence="2 3" key="1">
    <citation type="submission" date="2020-04" db="EMBL/GenBank/DDBJ databases">
        <authorList>
            <person name="Abaymova A."/>
            <person name="Teymurazov M."/>
            <person name="Tazyna O."/>
            <person name="Chatushin Y."/>
            <person name="Svetoch E."/>
            <person name="Pereligyn V."/>
            <person name="Pohylenko V."/>
            <person name="Platonov M."/>
            <person name="Kartsev N."/>
            <person name="Skryabin Y."/>
            <person name="Sizova A."/>
            <person name="Solomentsev V."/>
            <person name="Kislichkina A."/>
            <person name="Bogun A."/>
        </authorList>
    </citation>
    <scope>NUCLEOTIDE SEQUENCE [LARGE SCALE GENOMIC DNA]</scope>
    <source>
        <strain evidence="3">SCPM-O-B-8398 (E28)</strain>
    </source>
</reference>
<dbReference type="RefSeq" id="WP_169058665.1">
    <property type="nucleotide sequence ID" value="NZ_JABCAG010000023.1"/>
</dbReference>
<protein>
    <submittedName>
        <fullName evidence="2">ImmA/IrrE family metallo-endopeptidase</fullName>
    </submittedName>
</protein>
<feature type="domain" description="IrrE N-terminal-like" evidence="1">
    <location>
        <begin position="114"/>
        <end position="219"/>
    </location>
</feature>
<dbReference type="EMBL" id="JABCAG010000023">
    <property type="protein sequence ID" value="NMP58574.1"/>
    <property type="molecule type" value="Genomic_DNA"/>
</dbReference>
<dbReference type="Proteomes" id="UP000557857">
    <property type="component" value="Unassembled WGS sequence"/>
</dbReference>
<proteinExistence type="predicted"/>
<dbReference type="InterPro" id="IPR010359">
    <property type="entry name" value="IrrE_HExxH"/>
</dbReference>
<accession>A0A848MUK4</accession>
<sequence length="448" mass="52552">MKKFEYRHVFTKEYNFYLEKANELLNTISFDLSKDIIDLSYQDIICYFQSNYNIHFAFFEANPLEFPENNSWEVDKVENDQSWIKYKNLISNASFEFLDNEIVERISGITIPHGDRTLIFINQDRPFRRIIFTILHELCHYYFHIRNNSKALIFTSLNSEQLEGKYSDELIPFENEANIIGSILFCPTEKLEHMLLCSYNFKDMCRYTQMSESAMHNRLLNYFKHILHLNNQNALNFVLKIRNGQSQIYGPINYKISAKLQNQEKASTNLYSTNIICEICHFKPNEIGSKFCPICASKKTKLYNTLSYLKKEKVMKYSIVKTNSQGTPLDCPKCGTDNLEDNFNYCPYCALFIHNMCLGSNDNRFIETSNFGDYEEKSIYEQASSACGEYLDGGYRYCPKCGNETSFLRQKLLKNWEEELSALEASKKEKDLFVIEEDIDIPNEDLPF</sequence>
<comment type="caution">
    <text evidence="2">The sequence shown here is derived from an EMBL/GenBank/DDBJ whole genome shotgun (WGS) entry which is preliminary data.</text>
</comment>
<name>A0A848MUK4_ENTMU</name>
<evidence type="ECO:0000313" key="2">
    <source>
        <dbReference type="EMBL" id="NMP58574.1"/>
    </source>
</evidence>